<evidence type="ECO:0000313" key="6">
    <source>
        <dbReference type="EMBL" id="ESZ91811.1"/>
    </source>
</evidence>
<keyword evidence="3" id="KW-0862">Zinc</keyword>
<evidence type="ECO:0000256" key="3">
    <source>
        <dbReference type="ARBA" id="ARBA00022833"/>
    </source>
</evidence>
<accession>W9C7K8</accession>
<dbReference type="HOGENOM" id="CLU_007974_0_1_1"/>
<evidence type="ECO:0000313" key="7">
    <source>
        <dbReference type="Proteomes" id="UP000019487"/>
    </source>
</evidence>
<dbReference type="PROSITE" id="PS50865">
    <property type="entry name" value="ZF_MYND_2"/>
    <property type="match status" value="1"/>
</dbReference>
<organism evidence="6 7">
    <name type="scientific">Sclerotinia borealis (strain F-4128)</name>
    <dbReference type="NCBI Taxonomy" id="1432307"/>
    <lineage>
        <taxon>Eukaryota</taxon>
        <taxon>Fungi</taxon>
        <taxon>Dikarya</taxon>
        <taxon>Ascomycota</taxon>
        <taxon>Pezizomycotina</taxon>
        <taxon>Leotiomycetes</taxon>
        <taxon>Helotiales</taxon>
        <taxon>Sclerotiniaceae</taxon>
        <taxon>Sclerotinia</taxon>
    </lineage>
</organism>
<proteinExistence type="predicted"/>
<evidence type="ECO:0000259" key="5">
    <source>
        <dbReference type="PROSITE" id="PS50865"/>
    </source>
</evidence>
<gene>
    <name evidence="6" type="ORF">SBOR_7806</name>
</gene>
<feature type="domain" description="MYND-type" evidence="5">
    <location>
        <begin position="1178"/>
        <end position="1219"/>
    </location>
</feature>
<keyword evidence="7" id="KW-1185">Reference proteome</keyword>
<protein>
    <recommendedName>
        <fullName evidence="5">MYND-type domain-containing protein</fullName>
    </recommendedName>
</protein>
<keyword evidence="2 4" id="KW-0863">Zinc-finger</keyword>
<dbReference type="GO" id="GO:0005634">
    <property type="term" value="C:nucleus"/>
    <property type="evidence" value="ECO:0007669"/>
    <property type="project" value="TreeGrafter"/>
</dbReference>
<dbReference type="InterPro" id="IPR002893">
    <property type="entry name" value="Znf_MYND"/>
</dbReference>
<comment type="caution">
    <text evidence="6">The sequence shown here is derived from an EMBL/GenBank/DDBJ whole genome shotgun (WGS) entry which is preliminary data.</text>
</comment>
<dbReference type="EMBL" id="AYSA01000455">
    <property type="protein sequence ID" value="ESZ91811.1"/>
    <property type="molecule type" value="Genomic_DNA"/>
</dbReference>
<reference evidence="6 7" key="1">
    <citation type="journal article" date="2014" name="Genome Announc.">
        <title>Draft genome sequence of Sclerotinia borealis, a psychrophilic plant pathogenic fungus.</title>
        <authorList>
            <person name="Mardanov A.V."/>
            <person name="Beletsky A.V."/>
            <person name="Kadnikov V.V."/>
            <person name="Ignatov A.N."/>
            <person name="Ravin N.V."/>
        </authorList>
    </citation>
    <scope>NUCLEOTIDE SEQUENCE [LARGE SCALE GENOMIC DNA]</scope>
    <source>
        <strain evidence="7">F-4157</strain>
    </source>
</reference>
<dbReference type="PROSITE" id="PS01360">
    <property type="entry name" value="ZF_MYND_1"/>
    <property type="match status" value="1"/>
</dbReference>
<dbReference type="AlphaFoldDB" id="W9C7K8"/>
<keyword evidence="1" id="KW-0479">Metal-binding</keyword>
<dbReference type="PANTHER" id="PTHR10237">
    <property type="entry name" value="DEFORMED EPIDERMAL AUTOREGULATORY FACTOR 1 HOMOLOG SUPPRESSIN"/>
    <property type="match status" value="1"/>
</dbReference>
<dbReference type="InterPro" id="IPR027974">
    <property type="entry name" value="DUF4470"/>
</dbReference>
<dbReference type="GO" id="GO:0000981">
    <property type="term" value="F:DNA-binding transcription factor activity, RNA polymerase II-specific"/>
    <property type="evidence" value="ECO:0007669"/>
    <property type="project" value="TreeGrafter"/>
</dbReference>
<dbReference type="InterPro" id="IPR024119">
    <property type="entry name" value="TF_DEAF-1"/>
</dbReference>
<dbReference type="PANTHER" id="PTHR10237:SF14">
    <property type="entry name" value="MYND-TYPE DOMAIN-CONTAINING PROTEIN"/>
    <property type="match status" value="1"/>
</dbReference>
<dbReference type="Pfam" id="PF01753">
    <property type="entry name" value="zf-MYND"/>
    <property type="match status" value="1"/>
</dbReference>
<name>W9C7K8_SCLBF</name>
<dbReference type="OrthoDB" id="432970at2759"/>
<dbReference type="Gene3D" id="6.10.140.2220">
    <property type="match status" value="1"/>
</dbReference>
<sequence length="1226" mass="138459">MLGPTTFTLKHHFYPIGNTPAVNLLQSGCTFRENGDPVRALLLGCGDPRNLLFTLWCNKDETKWEFMCCDLEIAILARNVLFFSLVIDNLSLTSHASIWNICYHFYITDTDNTLLQAQVSKLIEQSANLEVWSSSVYGAAIKFMNKDTLDRTRDIWSQYLQVAELRKGSEEREHFETEFQFEIDTTIRENHFEKEGPRKGGRKKHGHGLRSAGAHWRRAIQTMTYAFDGFWDHGVIAGNSQDLKALKQDGRRVNPLMAISSAGNTFSIPPTSDPLLGFHIASSFDNEDTFQQQLTDSVVRLAKSQFQEWCMNFGEKVRSRAFMVRLYCGDALRLCYELQHLRDPGIMGPYILRLYASNWHSTPLILDNLDTSNDIHAFDIIDTNNLSDALGILNLLPAISPLLSRNATSTMFTETIYRFTKDPVDTISDILCCDVTTMSLLLGLAPSGYLFGFTADALGLEAERQFTLHRDSDSYHMRIAWRCPNLEDPVGVGLVFEHDELADFFLRLYLKMFDFESASPRAERLLDALNYNRLTFATLVCLAKDYIRPPDHWARFVESLLKRIEDDKILCIGGLQLHELSLHFRLLGSLSQIDLSKSPQEMIFRGQEGFKDGSISSRDRKGNVNLLGQQGVPDVVWVTLSVTRQSLKPLTTCINDGRVGLQIKIWNKKLHSDAYFSSLQCFFGSLVRSSEDRNAHDVLEDKLGWKGSSNLVVTCAIPSRLLSVGSRDDIRVELAVLATGTSVKLYGPLLGRRLVICSYGLDDDNLLVSREPPGFRLPCAIKGVTTTQTAFRPSKQLCFIRMGADSSITTMGIRKKFKSFEKEKAMRARQISPCTISERLGPNEHRRFQFPYPFSLKQATIDRSSKISTLVVSPRSAPNSLDYGGYGINPFPIILDGSEAYPLTLPKVNLNQQPTISAVGPKAVEWIECLMHSMSCARERSYSPEMKSSNDLPALFNIKRYIHNMARSFVNPTPLGRKQTFLFRTHDQRHIATIIFVSALRHNIDQSSVVLDAYVLPFKTENSSLSPVLDELLNHNTTQAVEYTMKEADELAMKQMLPATVEACRKSWNHAPGCEYRQYSSITLFTELSQSPTCSCGEGKDRENFPRVKGWEILSKYATRIALMPLSSVPYVEVHYSEEEQTQHEKSLRSISTLRDVNASLQTLQIVDQVRVGDLRGCKRCGEVPLADMEHKQCARCHAVKYCGSVCQRADWKEHKKICKTSAAST</sequence>
<dbReference type="Pfam" id="PF14737">
    <property type="entry name" value="DUF4470"/>
    <property type="match status" value="1"/>
</dbReference>
<evidence type="ECO:0000256" key="4">
    <source>
        <dbReference type="PROSITE-ProRule" id="PRU00134"/>
    </source>
</evidence>
<evidence type="ECO:0000256" key="1">
    <source>
        <dbReference type="ARBA" id="ARBA00022723"/>
    </source>
</evidence>
<dbReference type="SUPFAM" id="SSF144232">
    <property type="entry name" value="HIT/MYND zinc finger-like"/>
    <property type="match status" value="1"/>
</dbReference>
<dbReference type="GO" id="GO:0008270">
    <property type="term" value="F:zinc ion binding"/>
    <property type="evidence" value="ECO:0007669"/>
    <property type="project" value="UniProtKB-KW"/>
</dbReference>
<evidence type="ECO:0000256" key="2">
    <source>
        <dbReference type="ARBA" id="ARBA00022771"/>
    </source>
</evidence>
<dbReference type="Proteomes" id="UP000019487">
    <property type="component" value="Unassembled WGS sequence"/>
</dbReference>